<accession>A0A6A6ZW92</accession>
<dbReference type="Proteomes" id="UP000799424">
    <property type="component" value="Unassembled WGS sequence"/>
</dbReference>
<dbReference type="OrthoDB" id="10622923at2759"/>
<evidence type="ECO:0000313" key="1">
    <source>
        <dbReference type="EMBL" id="KAF2824595.1"/>
    </source>
</evidence>
<proteinExistence type="predicted"/>
<protein>
    <submittedName>
        <fullName evidence="1">Uncharacterized protein</fullName>
    </submittedName>
</protein>
<keyword evidence="2" id="KW-1185">Reference proteome</keyword>
<organism evidence="1 2">
    <name type="scientific">Ophiobolus disseminans</name>
    <dbReference type="NCBI Taxonomy" id="1469910"/>
    <lineage>
        <taxon>Eukaryota</taxon>
        <taxon>Fungi</taxon>
        <taxon>Dikarya</taxon>
        <taxon>Ascomycota</taxon>
        <taxon>Pezizomycotina</taxon>
        <taxon>Dothideomycetes</taxon>
        <taxon>Pleosporomycetidae</taxon>
        <taxon>Pleosporales</taxon>
        <taxon>Pleosporineae</taxon>
        <taxon>Phaeosphaeriaceae</taxon>
        <taxon>Ophiobolus</taxon>
    </lineage>
</organism>
<sequence>MVIGNNWGKPYTCMVQHGDTSDQFKARDVHLNPELGYDFAERLKNTHIPIRAEKIEVSVQDMDCSCWGYTHRNGQDCSQIIGDVIRGKLEAPLRSNNSGAGAFDSENAQMTDVDEVTANLADMATLPLIDLDEEYDEFVPRFISDEQAGVVRIFSLSQFD</sequence>
<gene>
    <name evidence="1" type="ORF">CC86DRAFT_383413</name>
</gene>
<dbReference type="EMBL" id="MU006229">
    <property type="protein sequence ID" value="KAF2824595.1"/>
    <property type="molecule type" value="Genomic_DNA"/>
</dbReference>
<name>A0A6A6ZW92_9PLEO</name>
<dbReference type="AlphaFoldDB" id="A0A6A6ZW92"/>
<reference evidence="1" key="1">
    <citation type="journal article" date="2020" name="Stud. Mycol.">
        <title>101 Dothideomycetes genomes: a test case for predicting lifestyles and emergence of pathogens.</title>
        <authorList>
            <person name="Haridas S."/>
            <person name="Albert R."/>
            <person name="Binder M."/>
            <person name="Bloem J."/>
            <person name="Labutti K."/>
            <person name="Salamov A."/>
            <person name="Andreopoulos B."/>
            <person name="Baker S."/>
            <person name="Barry K."/>
            <person name="Bills G."/>
            <person name="Bluhm B."/>
            <person name="Cannon C."/>
            <person name="Castanera R."/>
            <person name="Culley D."/>
            <person name="Daum C."/>
            <person name="Ezra D."/>
            <person name="Gonzalez J."/>
            <person name="Henrissat B."/>
            <person name="Kuo A."/>
            <person name="Liang C."/>
            <person name="Lipzen A."/>
            <person name="Lutzoni F."/>
            <person name="Magnuson J."/>
            <person name="Mondo S."/>
            <person name="Nolan M."/>
            <person name="Ohm R."/>
            <person name="Pangilinan J."/>
            <person name="Park H.-J."/>
            <person name="Ramirez L."/>
            <person name="Alfaro M."/>
            <person name="Sun H."/>
            <person name="Tritt A."/>
            <person name="Yoshinaga Y."/>
            <person name="Zwiers L.-H."/>
            <person name="Turgeon B."/>
            <person name="Goodwin S."/>
            <person name="Spatafora J."/>
            <person name="Crous P."/>
            <person name="Grigoriev I."/>
        </authorList>
    </citation>
    <scope>NUCLEOTIDE SEQUENCE</scope>
    <source>
        <strain evidence="1">CBS 113818</strain>
    </source>
</reference>
<evidence type="ECO:0000313" key="2">
    <source>
        <dbReference type="Proteomes" id="UP000799424"/>
    </source>
</evidence>